<dbReference type="STRING" id="218491.ECA1576"/>
<keyword evidence="2" id="KW-1185">Reference proteome</keyword>
<evidence type="ECO:0000313" key="2">
    <source>
        <dbReference type="Proteomes" id="UP000007966"/>
    </source>
</evidence>
<protein>
    <submittedName>
        <fullName evidence="1">Uncharacterized protein</fullName>
    </submittedName>
</protein>
<dbReference type="EMBL" id="BX950851">
    <property type="protein sequence ID" value="CAG74481.1"/>
    <property type="molecule type" value="Genomic_DNA"/>
</dbReference>
<dbReference type="Proteomes" id="UP000007966">
    <property type="component" value="Chromosome"/>
</dbReference>
<dbReference type="AlphaFoldDB" id="Q6D6V4"/>
<proteinExistence type="predicted"/>
<name>Q6D6V4_PECAS</name>
<gene>
    <name evidence="1" type="ordered locus">ECA1576</name>
</gene>
<evidence type="ECO:0000313" key="1">
    <source>
        <dbReference type="EMBL" id="CAG74481.1"/>
    </source>
</evidence>
<reference evidence="1" key="1">
    <citation type="submission" date="2004-02" db="EMBL/GenBank/DDBJ databases">
        <title>The genome sequence of the enterobacterial phytopathogen Erwinia carotovora subsp. atroseptica SCRI1043 and functional genomic identification of novel virulence factors.</title>
        <authorList>
            <person name="Bell K.S."/>
            <person name="Sebaihia M."/>
            <person name="Pritchard L."/>
            <person name="Holden M."/>
            <person name="Hyman L.J."/>
            <person name="Holeva M.C."/>
            <person name="Thomson N.R."/>
            <person name="Bentley S.D."/>
            <person name="Churcher C."/>
            <person name="Mungall K."/>
            <person name="Atkin R."/>
            <person name="Bason N."/>
            <person name="Brooks K."/>
            <person name="Chillingworth T."/>
            <person name="Clark K."/>
            <person name="Doggett J."/>
            <person name="Fraser A."/>
            <person name="Hance Z."/>
            <person name="Hauser H."/>
            <person name="Jagels K."/>
            <person name="Moule S."/>
            <person name="Norbertczak H."/>
            <person name="Ormond D."/>
            <person name="Price C."/>
            <person name="Quail M.A."/>
            <person name="Sanders M."/>
            <person name="Walker D."/>
            <person name="Whitehead S."/>
            <person name="Salmond G.P.C."/>
            <person name="Birch P.R.J."/>
            <person name="Barrell B.G."/>
            <person name="Parkhill J."/>
            <person name="Toth I.K."/>
        </authorList>
    </citation>
    <scope>NUCLEOTIDE SEQUENCE</scope>
    <source>
        <strain evidence="1">SCRI1043</strain>
    </source>
</reference>
<accession>Q6D6V4</accession>
<sequence length="55" mass="6415">MSYLQPFKCVAAHILAGETITLLMGNDIIYKNHKVDGWLKWISNMRRYLVKTFGK</sequence>
<organism evidence="1 2">
    <name type="scientific">Pectobacterium atrosepticum (strain SCRI 1043 / ATCC BAA-672)</name>
    <name type="common">Erwinia carotovora subsp. atroseptica</name>
    <dbReference type="NCBI Taxonomy" id="218491"/>
    <lineage>
        <taxon>Bacteria</taxon>
        <taxon>Pseudomonadati</taxon>
        <taxon>Pseudomonadota</taxon>
        <taxon>Gammaproteobacteria</taxon>
        <taxon>Enterobacterales</taxon>
        <taxon>Pectobacteriaceae</taxon>
        <taxon>Pectobacterium</taxon>
    </lineage>
</organism>
<dbReference type="KEGG" id="eca:ECA1576"/>
<dbReference type="HOGENOM" id="CLU_3028183_0_0_6"/>